<dbReference type="EMBL" id="CAJRST010007779">
    <property type="protein sequence ID" value="CAG5896551.1"/>
    <property type="molecule type" value="Genomic_DNA"/>
</dbReference>
<keyword evidence="5 10" id="KW-0297">G-protein coupled receptor</keyword>
<sequence>MKLLHFFIALCGSFFIVKLASPAFQLVHSGLQEVTFHSVSSAPLLVVPCTPERLADPEAELSNFPSPSLLNSLKIFQELLLLSELGLVKLDAEVLSNTARRRFSQFTKQAVTRLWDWEKLLRLQQKKQTNTEGPAQTARIFTTSWKKMEKPVETTTEYLVTDYYDNEYEDDSCNKTDVIEFGAVLTPVFFSTVIILSFFGNILVLIILVKYENIRSITNALILNLAISDLFFTTALPFWAHYHIYGWTMGETACRIINLIFYIGYCSSSFLLVLMTAHRYVAVMSPLSDIVSTTGLSSIIVSVSVWVISILVALPACIHTKVIEDIKPNYCGFVESQWKLWEVYQQNALFILSSVVFIFCYSQILCKLLRRNPQRRRHKTLKLIFILIIVFFFGWAPYNIVIFLRSAFEKQQSFPTSESRKDMCETSKRLDYALYISRLLAFSHCCLNPVFYVFVGVKFKTHLKKMLMNWGQNNGGRSNRQSRLTITSITSGAFERFTMNISSSYDEVFSTEETVFICETPDCSTISGAFFILICILSVIGNILLICVLVMYENLKNVTNIFVLNLACSDLIFTATLPFWAVYHLHHWIFGDFLCKFFIWAHFVGLYSSVFILTAMTVDRFIIVVLHNWPNNCRRQRLYVVVSCTAAWLISFAASLSDALKMEVYDSFGVHFCEGTSDVGPLFYVQVSLLFFLPFLVTIFCYCAIIKSVLQSAIKERPRTVAVVLCIVAAFFICWGPYIILLLVSSFYKPIACKEVKRLAIAYNIFRVLAFSHCCMNPLLYMLSQKLRKHLLRLVRCEFMWRRRDERGIAQNTSVIQNVAFTANNSVVML</sequence>
<accession>A0A8S4AVF4</accession>
<dbReference type="InterPro" id="IPR000355">
    <property type="entry name" value="Chemokine_rcpt"/>
</dbReference>
<reference evidence="14" key="1">
    <citation type="submission" date="2021-05" db="EMBL/GenBank/DDBJ databases">
        <authorList>
            <person name="Tigano A."/>
        </authorList>
    </citation>
    <scope>NUCLEOTIDE SEQUENCE</scope>
</reference>
<feature type="signal peptide" evidence="12">
    <location>
        <begin position="1"/>
        <end position="20"/>
    </location>
</feature>
<feature type="transmembrane region" description="Helical" evidence="11">
    <location>
        <begin position="722"/>
        <end position="748"/>
    </location>
</feature>
<feature type="transmembrane region" description="Helical" evidence="11">
    <location>
        <begin position="188"/>
        <end position="209"/>
    </location>
</feature>
<dbReference type="PROSITE" id="PS00237">
    <property type="entry name" value="G_PROTEIN_RECEP_F1_1"/>
    <property type="match status" value="2"/>
</dbReference>
<evidence type="ECO:0000256" key="1">
    <source>
        <dbReference type="ARBA" id="ARBA00004651"/>
    </source>
</evidence>
<feature type="chain" id="PRO_5035840962" evidence="12">
    <location>
        <begin position="21"/>
        <end position="830"/>
    </location>
</feature>
<keyword evidence="7" id="KW-1015">Disulfide bond</keyword>
<dbReference type="GO" id="GO:0009897">
    <property type="term" value="C:external side of plasma membrane"/>
    <property type="evidence" value="ECO:0007669"/>
    <property type="project" value="TreeGrafter"/>
</dbReference>
<dbReference type="GO" id="GO:0019957">
    <property type="term" value="F:C-C chemokine binding"/>
    <property type="evidence" value="ECO:0007669"/>
    <property type="project" value="TreeGrafter"/>
</dbReference>
<feature type="transmembrane region" description="Helical" evidence="11">
    <location>
        <begin position="689"/>
        <end position="710"/>
    </location>
</feature>
<dbReference type="OrthoDB" id="8733891at2759"/>
<feature type="transmembrane region" description="Helical" evidence="11">
    <location>
        <begin position="259"/>
        <end position="278"/>
    </location>
</feature>
<dbReference type="Gene3D" id="1.20.1070.10">
    <property type="entry name" value="Rhodopsin 7-helix transmembrane proteins"/>
    <property type="match status" value="2"/>
</dbReference>
<dbReference type="InterPro" id="IPR017452">
    <property type="entry name" value="GPCR_Rhodpsn_7TM"/>
</dbReference>
<evidence type="ECO:0000256" key="9">
    <source>
        <dbReference type="ARBA" id="ARBA00023224"/>
    </source>
</evidence>
<evidence type="ECO:0000256" key="10">
    <source>
        <dbReference type="RuleBase" id="RU000688"/>
    </source>
</evidence>
<keyword evidence="12" id="KW-0732">Signal</keyword>
<keyword evidence="9 10" id="KW-0807">Transducer</keyword>
<name>A0A8S4AVF4_9TELE</name>
<feature type="transmembrane region" description="Helical" evidence="11">
    <location>
        <begin position="290"/>
        <end position="314"/>
    </location>
</feature>
<evidence type="ECO:0000256" key="3">
    <source>
        <dbReference type="ARBA" id="ARBA00022692"/>
    </source>
</evidence>
<feature type="transmembrane region" description="Helical" evidence="11">
    <location>
        <begin position="760"/>
        <end position="783"/>
    </location>
</feature>
<evidence type="ECO:0000256" key="11">
    <source>
        <dbReference type="SAM" id="Phobius"/>
    </source>
</evidence>
<feature type="domain" description="G-protein coupled receptors family 1 profile" evidence="13">
    <location>
        <begin position="541"/>
        <end position="781"/>
    </location>
</feature>
<dbReference type="PROSITE" id="PS50262">
    <property type="entry name" value="G_PROTEIN_RECEP_F1_2"/>
    <property type="match status" value="2"/>
</dbReference>
<dbReference type="PANTHER" id="PTHR10489:SF730">
    <property type="entry name" value="CHEMOKINE XC RECEPTOR 1"/>
    <property type="match status" value="1"/>
</dbReference>
<feature type="domain" description="G-protein coupled receptors family 1 profile" evidence="13">
    <location>
        <begin position="200"/>
        <end position="452"/>
    </location>
</feature>
<proteinExistence type="inferred from homology"/>
<dbReference type="PRINTS" id="PR00237">
    <property type="entry name" value="GPCRRHODOPSN"/>
</dbReference>
<feature type="transmembrane region" description="Helical" evidence="11">
    <location>
        <begin position="638"/>
        <end position="656"/>
    </location>
</feature>
<gene>
    <name evidence="14" type="ORF">MMEN_LOCUS7625</name>
</gene>
<keyword evidence="2" id="KW-1003">Cell membrane</keyword>
<evidence type="ECO:0000256" key="5">
    <source>
        <dbReference type="ARBA" id="ARBA00023040"/>
    </source>
</evidence>
<dbReference type="GO" id="GO:0019722">
    <property type="term" value="P:calcium-mediated signaling"/>
    <property type="evidence" value="ECO:0007669"/>
    <property type="project" value="TreeGrafter"/>
</dbReference>
<feature type="transmembrane region" description="Helical" evidence="11">
    <location>
        <begin position="562"/>
        <end position="585"/>
    </location>
</feature>
<dbReference type="GO" id="GO:0006955">
    <property type="term" value="P:immune response"/>
    <property type="evidence" value="ECO:0007669"/>
    <property type="project" value="TreeGrafter"/>
</dbReference>
<dbReference type="FunFam" id="1.20.1070.10:FF:000130">
    <property type="entry name" value="Chemokine (C-C motif) receptor 2"/>
    <property type="match status" value="1"/>
</dbReference>
<feature type="transmembrane region" description="Helical" evidence="11">
    <location>
        <begin position="528"/>
        <end position="550"/>
    </location>
</feature>
<comment type="caution">
    <text evidence="14">The sequence shown here is derived from an EMBL/GenBank/DDBJ whole genome shotgun (WGS) entry which is preliminary data.</text>
</comment>
<feature type="transmembrane region" description="Helical" evidence="11">
    <location>
        <begin position="348"/>
        <end position="369"/>
    </location>
</feature>
<comment type="similarity">
    <text evidence="10">Belongs to the G-protein coupled receptor 1 family.</text>
</comment>
<organism evidence="14 15">
    <name type="scientific">Menidia menidia</name>
    <name type="common">Atlantic silverside</name>
    <dbReference type="NCBI Taxonomy" id="238744"/>
    <lineage>
        <taxon>Eukaryota</taxon>
        <taxon>Metazoa</taxon>
        <taxon>Chordata</taxon>
        <taxon>Craniata</taxon>
        <taxon>Vertebrata</taxon>
        <taxon>Euteleostomi</taxon>
        <taxon>Actinopterygii</taxon>
        <taxon>Neopterygii</taxon>
        <taxon>Teleostei</taxon>
        <taxon>Neoteleostei</taxon>
        <taxon>Acanthomorphata</taxon>
        <taxon>Ovalentaria</taxon>
        <taxon>Atherinomorphae</taxon>
        <taxon>Atheriniformes</taxon>
        <taxon>Atherinopsidae</taxon>
        <taxon>Menidiinae</taxon>
        <taxon>Menidia</taxon>
    </lineage>
</organism>
<dbReference type="AlphaFoldDB" id="A0A8S4AVF4"/>
<dbReference type="InterPro" id="IPR050119">
    <property type="entry name" value="CCR1-9-like"/>
</dbReference>
<evidence type="ECO:0000256" key="7">
    <source>
        <dbReference type="ARBA" id="ARBA00023157"/>
    </source>
</evidence>
<evidence type="ECO:0000259" key="13">
    <source>
        <dbReference type="PROSITE" id="PS50262"/>
    </source>
</evidence>
<evidence type="ECO:0000256" key="12">
    <source>
        <dbReference type="SAM" id="SignalP"/>
    </source>
</evidence>
<feature type="transmembrane region" description="Helical" evidence="11">
    <location>
        <begin position="221"/>
        <end position="239"/>
    </location>
</feature>
<keyword evidence="6 11" id="KW-0472">Membrane</keyword>
<comment type="subcellular location">
    <subcellularLocation>
        <location evidence="1">Cell membrane</location>
        <topology evidence="1">Multi-pass membrane protein</topology>
    </subcellularLocation>
</comment>
<evidence type="ECO:0000256" key="8">
    <source>
        <dbReference type="ARBA" id="ARBA00023170"/>
    </source>
</evidence>
<evidence type="ECO:0000313" key="15">
    <source>
        <dbReference type="Proteomes" id="UP000677803"/>
    </source>
</evidence>
<dbReference type="GO" id="GO:0007204">
    <property type="term" value="P:positive regulation of cytosolic calcium ion concentration"/>
    <property type="evidence" value="ECO:0007669"/>
    <property type="project" value="TreeGrafter"/>
</dbReference>
<dbReference type="Pfam" id="PF00001">
    <property type="entry name" value="7tm_1"/>
    <property type="match status" value="2"/>
</dbReference>
<keyword evidence="4 11" id="KW-1133">Transmembrane helix</keyword>
<dbReference type="GO" id="GO:0016493">
    <property type="term" value="F:C-C chemokine receptor activity"/>
    <property type="evidence" value="ECO:0007669"/>
    <property type="project" value="TreeGrafter"/>
</dbReference>
<feature type="transmembrane region" description="Helical" evidence="11">
    <location>
        <begin position="381"/>
        <end position="404"/>
    </location>
</feature>
<dbReference type="SUPFAM" id="SSF81321">
    <property type="entry name" value="Family A G protein-coupled receptor-like"/>
    <property type="match status" value="2"/>
</dbReference>
<dbReference type="Proteomes" id="UP000677803">
    <property type="component" value="Unassembled WGS sequence"/>
</dbReference>
<evidence type="ECO:0000256" key="6">
    <source>
        <dbReference type="ARBA" id="ARBA00023136"/>
    </source>
</evidence>
<dbReference type="SMART" id="SM01381">
    <property type="entry name" value="7TM_GPCR_Srsx"/>
    <property type="match status" value="1"/>
</dbReference>
<dbReference type="PRINTS" id="PR00657">
    <property type="entry name" value="CCCHEMOKINER"/>
</dbReference>
<protein>
    <submittedName>
        <fullName evidence="14">(Atlantic silverside) hypothetical protein</fullName>
    </submittedName>
</protein>
<dbReference type="InterPro" id="IPR000276">
    <property type="entry name" value="GPCR_Rhodpsn"/>
</dbReference>
<keyword evidence="3 10" id="KW-0812">Transmembrane</keyword>
<evidence type="ECO:0000313" key="14">
    <source>
        <dbReference type="EMBL" id="CAG5896551.1"/>
    </source>
</evidence>
<keyword evidence="8 10" id="KW-0675">Receptor</keyword>
<dbReference type="PANTHER" id="PTHR10489">
    <property type="entry name" value="CELL ADHESION MOLECULE"/>
    <property type="match status" value="1"/>
</dbReference>
<keyword evidence="15" id="KW-1185">Reference proteome</keyword>
<evidence type="ECO:0000256" key="4">
    <source>
        <dbReference type="ARBA" id="ARBA00022989"/>
    </source>
</evidence>
<dbReference type="GO" id="GO:0060326">
    <property type="term" value="P:cell chemotaxis"/>
    <property type="evidence" value="ECO:0007669"/>
    <property type="project" value="TreeGrafter"/>
</dbReference>
<evidence type="ECO:0000256" key="2">
    <source>
        <dbReference type="ARBA" id="ARBA00022475"/>
    </source>
</evidence>
<feature type="transmembrane region" description="Helical" evidence="11">
    <location>
        <begin position="597"/>
        <end position="626"/>
    </location>
</feature>